<dbReference type="PANTHER" id="PTHR14119">
    <property type="entry name" value="HYDROLASE"/>
    <property type="match status" value="1"/>
</dbReference>
<dbReference type="SUPFAM" id="SSF52499">
    <property type="entry name" value="Isochorismatase-like hydrolases"/>
    <property type="match status" value="1"/>
</dbReference>
<feature type="domain" description="Isochorismatase-like" evidence="1">
    <location>
        <begin position="9"/>
        <end position="159"/>
    </location>
</feature>
<dbReference type="EMBL" id="UINC01008672">
    <property type="protein sequence ID" value="SVA39000.1"/>
    <property type="molecule type" value="Genomic_DNA"/>
</dbReference>
<protein>
    <recommendedName>
        <fullName evidence="1">Isochorismatase-like domain-containing protein</fullName>
    </recommendedName>
</protein>
<sequence length="195" mass="21499">MPLIESSNSVLVVIDVQDNFLDKLALHERSTLVSRIGWLMQVATVLAIPMIATAEDVSDEVDMCSSLKALLPQGQSIYNKLVFSLHGQDDIREALEQLDKRDVVLVGLETDVCIAHSAIELLDAGYRVCVIEDATGSPWPHHLAGLRRMEQAGVTITNTKGIYYEWIRDVPSARDVETKIGVVDFEVDTVPGLTL</sequence>
<dbReference type="Pfam" id="PF00857">
    <property type="entry name" value="Isochorismatase"/>
    <property type="match status" value="1"/>
</dbReference>
<gene>
    <name evidence="2" type="ORF">METZ01_LOCUS91854</name>
</gene>
<dbReference type="InterPro" id="IPR050993">
    <property type="entry name" value="Isochorismatase_domain"/>
</dbReference>
<dbReference type="PANTHER" id="PTHR14119:SF3">
    <property type="entry name" value="ISOCHORISMATASE DOMAIN-CONTAINING PROTEIN 2"/>
    <property type="match status" value="1"/>
</dbReference>
<dbReference type="InterPro" id="IPR000868">
    <property type="entry name" value="Isochorismatase-like_dom"/>
</dbReference>
<dbReference type="InterPro" id="IPR036380">
    <property type="entry name" value="Isochorismatase-like_sf"/>
</dbReference>
<name>A0A381VF83_9ZZZZ</name>
<organism evidence="2">
    <name type="scientific">marine metagenome</name>
    <dbReference type="NCBI Taxonomy" id="408172"/>
    <lineage>
        <taxon>unclassified sequences</taxon>
        <taxon>metagenomes</taxon>
        <taxon>ecological metagenomes</taxon>
    </lineage>
</organism>
<accession>A0A381VF83</accession>
<proteinExistence type="predicted"/>
<dbReference type="AlphaFoldDB" id="A0A381VF83"/>
<evidence type="ECO:0000313" key="2">
    <source>
        <dbReference type="EMBL" id="SVA39000.1"/>
    </source>
</evidence>
<reference evidence="2" key="1">
    <citation type="submission" date="2018-05" db="EMBL/GenBank/DDBJ databases">
        <authorList>
            <person name="Lanie J.A."/>
            <person name="Ng W.-L."/>
            <person name="Kazmierczak K.M."/>
            <person name="Andrzejewski T.M."/>
            <person name="Davidsen T.M."/>
            <person name="Wayne K.J."/>
            <person name="Tettelin H."/>
            <person name="Glass J.I."/>
            <person name="Rusch D."/>
            <person name="Podicherti R."/>
            <person name="Tsui H.-C.T."/>
            <person name="Winkler M.E."/>
        </authorList>
    </citation>
    <scope>NUCLEOTIDE SEQUENCE</scope>
</reference>
<evidence type="ECO:0000259" key="1">
    <source>
        <dbReference type="Pfam" id="PF00857"/>
    </source>
</evidence>
<dbReference type="Gene3D" id="3.40.50.850">
    <property type="entry name" value="Isochorismatase-like"/>
    <property type="match status" value="1"/>
</dbReference>